<reference evidence="2 3" key="1">
    <citation type="journal article" date="2013" name="Curr. Biol.">
        <title>The Genome of the Foraminiferan Reticulomyxa filosa.</title>
        <authorList>
            <person name="Glockner G."/>
            <person name="Hulsmann N."/>
            <person name="Schleicher M."/>
            <person name="Noegel A.A."/>
            <person name="Eichinger L."/>
            <person name="Gallinger C."/>
            <person name="Pawlowski J."/>
            <person name="Sierra R."/>
            <person name="Euteneuer U."/>
            <person name="Pillet L."/>
            <person name="Moustafa A."/>
            <person name="Platzer M."/>
            <person name="Groth M."/>
            <person name="Szafranski K."/>
            <person name="Schliwa M."/>
        </authorList>
    </citation>
    <scope>NUCLEOTIDE SEQUENCE [LARGE SCALE GENOMIC DNA]</scope>
</reference>
<dbReference type="Proteomes" id="UP000023152">
    <property type="component" value="Unassembled WGS sequence"/>
</dbReference>
<comment type="caution">
    <text evidence="2">The sequence shown here is derived from an EMBL/GenBank/DDBJ whole genome shotgun (WGS) entry which is preliminary data.</text>
</comment>
<organism evidence="2 3">
    <name type="scientific">Reticulomyxa filosa</name>
    <dbReference type="NCBI Taxonomy" id="46433"/>
    <lineage>
        <taxon>Eukaryota</taxon>
        <taxon>Sar</taxon>
        <taxon>Rhizaria</taxon>
        <taxon>Retaria</taxon>
        <taxon>Foraminifera</taxon>
        <taxon>Monothalamids</taxon>
        <taxon>Reticulomyxidae</taxon>
        <taxon>Reticulomyxa</taxon>
    </lineage>
</organism>
<feature type="compositionally biased region" description="Basic and acidic residues" evidence="1">
    <location>
        <begin position="46"/>
        <end position="65"/>
    </location>
</feature>
<gene>
    <name evidence="2" type="ORF">RFI_07837</name>
</gene>
<evidence type="ECO:0000256" key="1">
    <source>
        <dbReference type="SAM" id="MobiDB-lite"/>
    </source>
</evidence>
<sequence>MFAVMKKALLSSCTTFRGPLLLNMSRIVAVSRYLVQPRYNFTTETSGKESSNENNEQFKQEKSDQPDYTSAAIKKDEQSNKAMNSDNTESRYNQQTKHDKKRVGKKQLFISKKKKKTTRTLTKNTLKLEKIKMGRKDRKQLIIFNGRFKNEMEAMKFIWSITNSFDRISGEIQQIRVTSQGLAFVYCTDEQTASMLFYLYEMHCLVASN</sequence>
<accession>X6NTG8</accession>
<dbReference type="EMBL" id="ASPP01006137">
    <property type="protein sequence ID" value="ETO29286.1"/>
    <property type="molecule type" value="Genomic_DNA"/>
</dbReference>
<evidence type="ECO:0000313" key="2">
    <source>
        <dbReference type="EMBL" id="ETO29286.1"/>
    </source>
</evidence>
<keyword evidence="3" id="KW-1185">Reference proteome</keyword>
<proteinExistence type="predicted"/>
<feature type="region of interest" description="Disordered" evidence="1">
    <location>
        <begin position="43"/>
        <end position="108"/>
    </location>
</feature>
<feature type="compositionally biased region" description="Polar residues" evidence="1">
    <location>
        <begin position="80"/>
        <end position="95"/>
    </location>
</feature>
<feature type="compositionally biased region" description="Basic residues" evidence="1">
    <location>
        <begin position="98"/>
        <end position="108"/>
    </location>
</feature>
<evidence type="ECO:0000313" key="3">
    <source>
        <dbReference type="Proteomes" id="UP000023152"/>
    </source>
</evidence>
<name>X6NTG8_RETFI</name>
<dbReference type="AlphaFoldDB" id="X6NTG8"/>
<protein>
    <submittedName>
        <fullName evidence="2">Uncharacterized protein</fullName>
    </submittedName>
</protein>